<organism evidence="3 4">
    <name type="scientific">Actinacidiphila rubida</name>
    <dbReference type="NCBI Taxonomy" id="310780"/>
    <lineage>
        <taxon>Bacteria</taxon>
        <taxon>Bacillati</taxon>
        <taxon>Actinomycetota</taxon>
        <taxon>Actinomycetes</taxon>
        <taxon>Kitasatosporales</taxon>
        <taxon>Streptomycetaceae</taxon>
        <taxon>Actinacidiphila</taxon>
    </lineage>
</organism>
<evidence type="ECO:0000313" key="4">
    <source>
        <dbReference type="Proteomes" id="UP000181951"/>
    </source>
</evidence>
<dbReference type="GO" id="GO:0008725">
    <property type="term" value="F:DNA-3-methyladenine glycosylase activity"/>
    <property type="evidence" value="ECO:0007669"/>
    <property type="project" value="TreeGrafter"/>
</dbReference>
<gene>
    <name evidence="3" type="ORF">SAMN05216267_103076</name>
</gene>
<evidence type="ECO:0000256" key="2">
    <source>
        <dbReference type="ARBA" id="ARBA00023204"/>
    </source>
</evidence>
<dbReference type="STRING" id="310780.SAMN05216267_103076"/>
<dbReference type="OrthoDB" id="3623023at2"/>
<dbReference type="GO" id="GO:0005737">
    <property type="term" value="C:cytoplasm"/>
    <property type="evidence" value="ECO:0007669"/>
    <property type="project" value="TreeGrafter"/>
</dbReference>
<dbReference type="GO" id="GO:0032131">
    <property type="term" value="F:alkylated DNA binding"/>
    <property type="evidence" value="ECO:0007669"/>
    <property type="project" value="TreeGrafter"/>
</dbReference>
<dbReference type="Gene3D" id="1.10.340.30">
    <property type="entry name" value="Hypothetical protein, domain 2"/>
    <property type="match status" value="1"/>
</dbReference>
<reference evidence="3 4" key="1">
    <citation type="submission" date="2016-10" db="EMBL/GenBank/DDBJ databases">
        <authorList>
            <person name="de Groot N.N."/>
        </authorList>
    </citation>
    <scope>NUCLEOTIDE SEQUENCE [LARGE SCALE GENOMIC DNA]</scope>
    <source>
        <strain evidence="3 4">CGMCC 4.2026</strain>
    </source>
</reference>
<keyword evidence="4" id="KW-1185">Reference proteome</keyword>
<dbReference type="GO" id="GO:0043916">
    <property type="term" value="F:DNA-7-methylguanine glycosylase activity"/>
    <property type="evidence" value="ECO:0007669"/>
    <property type="project" value="TreeGrafter"/>
</dbReference>
<accession>A0A1H8QN09</accession>
<evidence type="ECO:0000313" key="3">
    <source>
        <dbReference type="EMBL" id="SEO55368.1"/>
    </source>
</evidence>
<keyword evidence="2" id="KW-0234">DNA repair</keyword>
<dbReference type="GO" id="GO:0006307">
    <property type="term" value="P:DNA alkylation repair"/>
    <property type="evidence" value="ECO:0007669"/>
    <property type="project" value="TreeGrafter"/>
</dbReference>
<dbReference type="PANTHER" id="PTHR43003:SF5">
    <property type="entry name" value="DNA-3-METHYLADENINE GLYCOSYLASE"/>
    <property type="match status" value="1"/>
</dbReference>
<sequence length="271" mass="28707">MTTTLLTDHPAWTVQPDGTTGRLAAAESGTWYAAWDGAAVALTLLDGPGETAPAVRTTSATDLPQRAPGGLTTALAALGTVHRMPSPTLWEAITSGLLRRIIRAEQAKALYHQWASAYGPAFTTPAGTMHTVPGPDVVLALGDEEFRAVGALLHRRALPAAATAYLEHRDLWAELSADDLVKALQEVSGIGPWTAACAAADFTGDYSVYPHGDLAVRTWAAKAAPSTPHTDDPKAFEAQWGRWAPDRHTLHALTTHTLAWGIHARPPAVTP</sequence>
<dbReference type="SUPFAM" id="SSF48150">
    <property type="entry name" value="DNA-glycosylase"/>
    <property type="match status" value="1"/>
</dbReference>
<dbReference type="GO" id="GO:0032993">
    <property type="term" value="C:protein-DNA complex"/>
    <property type="evidence" value="ECO:0007669"/>
    <property type="project" value="TreeGrafter"/>
</dbReference>
<dbReference type="RefSeq" id="WP_069462269.1">
    <property type="nucleotide sequence ID" value="NZ_FODD01000030.1"/>
</dbReference>
<evidence type="ECO:0000256" key="1">
    <source>
        <dbReference type="ARBA" id="ARBA00022763"/>
    </source>
</evidence>
<dbReference type="PANTHER" id="PTHR43003">
    <property type="entry name" value="DNA-3-METHYLADENINE GLYCOSYLASE"/>
    <property type="match status" value="1"/>
</dbReference>
<dbReference type="GO" id="GO:0006285">
    <property type="term" value="P:base-excision repair, AP site formation"/>
    <property type="evidence" value="ECO:0007669"/>
    <property type="project" value="TreeGrafter"/>
</dbReference>
<dbReference type="Proteomes" id="UP000181951">
    <property type="component" value="Unassembled WGS sequence"/>
</dbReference>
<proteinExistence type="predicted"/>
<dbReference type="InterPro" id="IPR011257">
    <property type="entry name" value="DNA_glycosylase"/>
</dbReference>
<dbReference type="EMBL" id="FODD01000030">
    <property type="protein sequence ID" value="SEO55368.1"/>
    <property type="molecule type" value="Genomic_DNA"/>
</dbReference>
<keyword evidence="1" id="KW-0227">DNA damage</keyword>
<dbReference type="InterPro" id="IPR051912">
    <property type="entry name" value="Alkylbase_DNA_Glycosylase/TA"/>
</dbReference>
<protein>
    <submittedName>
        <fullName evidence="3">DNA-3-methyladenine glycosylase II</fullName>
    </submittedName>
</protein>
<name>A0A1H8QN09_9ACTN</name>
<dbReference type="AlphaFoldDB" id="A0A1H8QN09"/>